<evidence type="ECO:0000313" key="2">
    <source>
        <dbReference type="Proteomes" id="UP001164929"/>
    </source>
</evidence>
<dbReference type="AlphaFoldDB" id="A0AAD6WAS4"/>
<sequence length="73" mass="8023">MYIDVDGFVSAPSRLHSLQPPADDRMLQSLLPKTPSSLTIGQSRLGATSLAKFRRRVPAYVVDWAAQNLNPIS</sequence>
<evidence type="ECO:0000313" key="1">
    <source>
        <dbReference type="EMBL" id="KAJ7005632.1"/>
    </source>
</evidence>
<dbReference type="Proteomes" id="UP001164929">
    <property type="component" value="Chromosome 2"/>
</dbReference>
<gene>
    <name evidence="1" type="ORF">NC653_005063</name>
</gene>
<proteinExistence type="predicted"/>
<name>A0AAD6WAS4_9ROSI</name>
<comment type="caution">
    <text evidence="1">The sequence shown here is derived from an EMBL/GenBank/DDBJ whole genome shotgun (WGS) entry which is preliminary data.</text>
</comment>
<accession>A0AAD6WAS4</accession>
<organism evidence="1 2">
    <name type="scientific">Populus alba x Populus x berolinensis</name>
    <dbReference type="NCBI Taxonomy" id="444605"/>
    <lineage>
        <taxon>Eukaryota</taxon>
        <taxon>Viridiplantae</taxon>
        <taxon>Streptophyta</taxon>
        <taxon>Embryophyta</taxon>
        <taxon>Tracheophyta</taxon>
        <taxon>Spermatophyta</taxon>
        <taxon>Magnoliopsida</taxon>
        <taxon>eudicotyledons</taxon>
        <taxon>Gunneridae</taxon>
        <taxon>Pentapetalae</taxon>
        <taxon>rosids</taxon>
        <taxon>fabids</taxon>
        <taxon>Malpighiales</taxon>
        <taxon>Salicaceae</taxon>
        <taxon>Saliceae</taxon>
        <taxon>Populus</taxon>
    </lineage>
</organism>
<reference evidence="1" key="1">
    <citation type="journal article" date="2023" name="Mol. Ecol. Resour.">
        <title>Chromosome-level genome assembly of a triploid poplar Populus alba 'Berolinensis'.</title>
        <authorList>
            <person name="Chen S."/>
            <person name="Yu Y."/>
            <person name="Wang X."/>
            <person name="Wang S."/>
            <person name="Zhang T."/>
            <person name="Zhou Y."/>
            <person name="He R."/>
            <person name="Meng N."/>
            <person name="Wang Y."/>
            <person name="Liu W."/>
            <person name="Liu Z."/>
            <person name="Liu J."/>
            <person name="Guo Q."/>
            <person name="Huang H."/>
            <person name="Sederoff R.R."/>
            <person name="Wang G."/>
            <person name="Qu G."/>
            <person name="Chen S."/>
        </authorList>
    </citation>
    <scope>NUCLEOTIDE SEQUENCE</scope>
    <source>
        <strain evidence="1">SC-2020</strain>
    </source>
</reference>
<dbReference type="EMBL" id="JAQIZT010000002">
    <property type="protein sequence ID" value="KAJ7005632.1"/>
    <property type="molecule type" value="Genomic_DNA"/>
</dbReference>
<keyword evidence="2" id="KW-1185">Reference proteome</keyword>
<protein>
    <submittedName>
        <fullName evidence="1">Uncharacterized protein</fullName>
    </submittedName>
</protein>